<sequence length="293" mass="32966">LTDELLTLVESNTKWMVAFGFDKSSTSGGLTIIECCTQITCALFIMDKPDALFEPADLKKLTEADKNRISSLCTTYNEYRKQLGETGHGVVVSDCEHEITPGSEITNIYGISCECVLDDPYKMFWYQRMHELAGTSPVASRVAVTNSTSSLDLTILNQENEGDVQDEDEDIEEVCCHSLLDLSDYSYGHPCSQGEAWFECPASPSIGQSSVKKKKTPQELAHELVEGEHAARLQMTLYTSKEKTKRELIKREAACNTALEIERLHLKHQQKEADCQQAHELMMMDRQIKLEQL</sequence>
<dbReference type="AlphaFoldDB" id="A0A0C3D630"/>
<protein>
    <submittedName>
        <fullName evidence="1">Uncharacterized protein</fullName>
    </submittedName>
</protein>
<keyword evidence="2" id="KW-1185">Reference proteome</keyword>
<dbReference type="EMBL" id="KN822120">
    <property type="protein sequence ID" value="KIM56220.1"/>
    <property type="molecule type" value="Genomic_DNA"/>
</dbReference>
<dbReference type="HOGENOM" id="CLU_951761_0_0_1"/>
<reference evidence="2" key="2">
    <citation type="submission" date="2015-01" db="EMBL/GenBank/DDBJ databases">
        <title>Evolutionary Origins and Diversification of the Mycorrhizal Mutualists.</title>
        <authorList>
            <consortium name="DOE Joint Genome Institute"/>
            <consortium name="Mycorrhizal Genomics Consortium"/>
            <person name="Kohler A."/>
            <person name="Kuo A."/>
            <person name="Nagy L.G."/>
            <person name="Floudas D."/>
            <person name="Copeland A."/>
            <person name="Barry K.W."/>
            <person name="Cichocki N."/>
            <person name="Veneault-Fourrey C."/>
            <person name="LaButti K."/>
            <person name="Lindquist E.A."/>
            <person name="Lipzen A."/>
            <person name="Lundell T."/>
            <person name="Morin E."/>
            <person name="Murat C."/>
            <person name="Riley R."/>
            <person name="Ohm R."/>
            <person name="Sun H."/>
            <person name="Tunlid A."/>
            <person name="Henrissat B."/>
            <person name="Grigoriev I.V."/>
            <person name="Hibbett D.S."/>
            <person name="Martin F."/>
        </authorList>
    </citation>
    <scope>NUCLEOTIDE SEQUENCE [LARGE SCALE GENOMIC DNA]</scope>
    <source>
        <strain evidence="2">Foug A</strain>
    </source>
</reference>
<dbReference type="Proteomes" id="UP000053989">
    <property type="component" value="Unassembled WGS sequence"/>
</dbReference>
<evidence type="ECO:0000313" key="2">
    <source>
        <dbReference type="Proteomes" id="UP000053989"/>
    </source>
</evidence>
<dbReference type="OrthoDB" id="3266683at2759"/>
<organism evidence="1 2">
    <name type="scientific">Scleroderma citrinum Foug A</name>
    <dbReference type="NCBI Taxonomy" id="1036808"/>
    <lineage>
        <taxon>Eukaryota</taxon>
        <taxon>Fungi</taxon>
        <taxon>Dikarya</taxon>
        <taxon>Basidiomycota</taxon>
        <taxon>Agaricomycotina</taxon>
        <taxon>Agaricomycetes</taxon>
        <taxon>Agaricomycetidae</taxon>
        <taxon>Boletales</taxon>
        <taxon>Sclerodermatineae</taxon>
        <taxon>Sclerodermataceae</taxon>
        <taxon>Scleroderma</taxon>
    </lineage>
</organism>
<accession>A0A0C3D630</accession>
<gene>
    <name evidence="1" type="ORF">SCLCIDRAFT_133132</name>
</gene>
<feature type="non-terminal residue" evidence="1">
    <location>
        <position position="1"/>
    </location>
</feature>
<evidence type="ECO:0000313" key="1">
    <source>
        <dbReference type="EMBL" id="KIM56220.1"/>
    </source>
</evidence>
<dbReference type="InParanoid" id="A0A0C3D630"/>
<proteinExistence type="predicted"/>
<reference evidence="1 2" key="1">
    <citation type="submission" date="2014-04" db="EMBL/GenBank/DDBJ databases">
        <authorList>
            <consortium name="DOE Joint Genome Institute"/>
            <person name="Kuo A."/>
            <person name="Kohler A."/>
            <person name="Nagy L.G."/>
            <person name="Floudas D."/>
            <person name="Copeland A."/>
            <person name="Barry K.W."/>
            <person name="Cichocki N."/>
            <person name="Veneault-Fourrey C."/>
            <person name="LaButti K."/>
            <person name="Lindquist E.A."/>
            <person name="Lipzen A."/>
            <person name="Lundell T."/>
            <person name="Morin E."/>
            <person name="Murat C."/>
            <person name="Sun H."/>
            <person name="Tunlid A."/>
            <person name="Henrissat B."/>
            <person name="Grigoriev I.V."/>
            <person name="Hibbett D.S."/>
            <person name="Martin F."/>
            <person name="Nordberg H.P."/>
            <person name="Cantor M.N."/>
            <person name="Hua S.X."/>
        </authorList>
    </citation>
    <scope>NUCLEOTIDE SEQUENCE [LARGE SCALE GENOMIC DNA]</scope>
    <source>
        <strain evidence="1 2">Foug A</strain>
    </source>
</reference>
<name>A0A0C3D630_9AGAM</name>